<evidence type="ECO:0000313" key="2">
    <source>
        <dbReference type="Proteomes" id="UP000492821"/>
    </source>
</evidence>
<dbReference type="CDD" id="cd14733">
    <property type="entry name" value="BACK"/>
    <property type="match status" value="1"/>
</dbReference>
<dbReference type="SMART" id="SM00225">
    <property type="entry name" value="BTB"/>
    <property type="match status" value="1"/>
</dbReference>
<dbReference type="InterPro" id="IPR011333">
    <property type="entry name" value="SKP1/BTB/POZ_sf"/>
</dbReference>
<dbReference type="WBParaSite" id="Pan_g13547.t1">
    <property type="protein sequence ID" value="Pan_g13547.t1"/>
    <property type="gene ID" value="Pan_g13547"/>
</dbReference>
<proteinExistence type="predicted"/>
<evidence type="ECO:0000259" key="1">
    <source>
        <dbReference type="PROSITE" id="PS50097"/>
    </source>
</evidence>
<reference evidence="2" key="1">
    <citation type="journal article" date="2013" name="Genetics">
        <title>The draft genome and transcriptome of Panagrellus redivivus are shaped by the harsh demands of a free-living lifestyle.</title>
        <authorList>
            <person name="Srinivasan J."/>
            <person name="Dillman A.R."/>
            <person name="Macchietto M.G."/>
            <person name="Heikkinen L."/>
            <person name="Lakso M."/>
            <person name="Fracchia K.M."/>
            <person name="Antoshechkin I."/>
            <person name="Mortazavi A."/>
            <person name="Wong G."/>
            <person name="Sternberg P.W."/>
        </authorList>
    </citation>
    <scope>NUCLEOTIDE SEQUENCE [LARGE SCALE GENOMIC DNA]</scope>
    <source>
        <strain evidence="2">MT8872</strain>
    </source>
</reference>
<feature type="domain" description="BTB" evidence="1">
    <location>
        <begin position="156"/>
        <end position="223"/>
    </location>
</feature>
<name>A0A7E4ZRQ4_PANRE</name>
<dbReference type="InterPro" id="IPR000210">
    <property type="entry name" value="BTB/POZ_dom"/>
</dbReference>
<keyword evidence="2" id="KW-1185">Reference proteome</keyword>
<dbReference type="PANTHER" id="PTHR24413">
    <property type="entry name" value="SPECKLE-TYPE POZ PROTEIN"/>
    <property type="match status" value="1"/>
</dbReference>
<sequence>MPPKVSFYDRPEPTLDMVKDSCAVKIRKRKPGLFDLFRDPAPKLWRKVPSAPILEWSVVYFFDSEGESYKGKQSIDIEVSVNKPVRGNLKFTYANANYEKCVDNIFFNEPFRTTLLFLPKGTYRRNMSISCDIEFDCYPLSMAMSRYICIPPKSGFDFEIHVGDRCIKAHRQFLSKISPVFNAMLTHNMLEAQSGKLNIVDFDFGVVNIAIDICYGLDFVLASTADIVNLLTFADKYDIRFLMWQLENHIRSIKICAINFVPLLRYAWIHSHELLKSKCAECYDANREIIATSEFVNLPDTIVVEFLRYAV</sequence>
<dbReference type="Proteomes" id="UP000492821">
    <property type="component" value="Unassembled WGS sequence"/>
</dbReference>
<dbReference type="Gene3D" id="3.30.710.10">
    <property type="entry name" value="Potassium Channel Kv1.1, Chain A"/>
    <property type="match status" value="1"/>
</dbReference>
<evidence type="ECO:0000313" key="3">
    <source>
        <dbReference type="WBParaSite" id="Pan_g13547.t1"/>
    </source>
</evidence>
<dbReference type="Pfam" id="PF00651">
    <property type="entry name" value="BTB"/>
    <property type="match status" value="1"/>
</dbReference>
<dbReference type="AlphaFoldDB" id="A0A7E4ZRQ4"/>
<dbReference type="CDD" id="cd18186">
    <property type="entry name" value="BTB_POZ_ZBTB_KLHL-like"/>
    <property type="match status" value="1"/>
</dbReference>
<dbReference type="PROSITE" id="PS50097">
    <property type="entry name" value="BTB"/>
    <property type="match status" value="1"/>
</dbReference>
<reference evidence="3" key="2">
    <citation type="submission" date="2020-10" db="UniProtKB">
        <authorList>
            <consortium name="WormBaseParasite"/>
        </authorList>
    </citation>
    <scope>IDENTIFICATION</scope>
</reference>
<dbReference type="SUPFAM" id="SSF54695">
    <property type="entry name" value="POZ domain"/>
    <property type="match status" value="1"/>
</dbReference>
<protein>
    <submittedName>
        <fullName evidence="3">BTB domain-containing protein</fullName>
    </submittedName>
</protein>
<organism evidence="2 3">
    <name type="scientific">Panagrellus redivivus</name>
    <name type="common">Microworm</name>
    <dbReference type="NCBI Taxonomy" id="6233"/>
    <lineage>
        <taxon>Eukaryota</taxon>
        <taxon>Metazoa</taxon>
        <taxon>Ecdysozoa</taxon>
        <taxon>Nematoda</taxon>
        <taxon>Chromadorea</taxon>
        <taxon>Rhabditida</taxon>
        <taxon>Tylenchina</taxon>
        <taxon>Panagrolaimomorpha</taxon>
        <taxon>Panagrolaimoidea</taxon>
        <taxon>Panagrolaimidae</taxon>
        <taxon>Panagrellus</taxon>
    </lineage>
</organism>
<accession>A0A7E4ZRQ4</accession>